<evidence type="ECO:0000259" key="8">
    <source>
        <dbReference type="Pfam" id="PF02770"/>
    </source>
</evidence>
<dbReference type="Proteomes" id="UP001501251">
    <property type="component" value="Unassembled WGS sequence"/>
</dbReference>
<feature type="domain" description="Acyl-CoA oxidase/dehydrogenase middle" evidence="8">
    <location>
        <begin position="161"/>
        <end position="249"/>
    </location>
</feature>
<evidence type="ECO:0000256" key="3">
    <source>
        <dbReference type="ARBA" id="ARBA00022630"/>
    </source>
</evidence>
<dbReference type="Gene3D" id="2.40.110.10">
    <property type="entry name" value="Butyryl-CoA Dehydrogenase, subunit A, domain 2"/>
    <property type="match status" value="1"/>
</dbReference>
<dbReference type="Pfam" id="PF00441">
    <property type="entry name" value="Acyl-CoA_dh_1"/>
    <property type="match status" value="1"/>
</dbReference>
<keyword evidence="11" id="KW-1185">Reference proteome</keyword>
<evidence type="ECO:0000256" key="6">
    <source>
        <dbReference type="SAM" id="MobiDB-lite"/>
    </source>
</evidence>
<dbReference type="PANTHER" id="PTHR43884:SF19">
    <property type="entry name" value="ACYL-COA DEHYDROGENASE FADE4-RELATED"/>
    <property type="match status" value="1"/>
</dbReference>
<dbReference type="CDD" id="cd00567">
    <property type="entry name" value="ACAD"/>
    <property type="match status" value="1"/>
</dbReference>
<reference evidence="11" key="1">
    <citation type="journal article" date="2019" name="Int. J. Syst. Evol. Microbiol.">
        <title>The Global Catalogue of Microorganisms (GCM) 10K type strain sequencing project: providing services to taxonomists for standard genome sequencing and annotation.</title>
        <authorList>
            <consortium name="The Broad Institute Genomics Platform"/>
            <consortium name="The Broad Institute Genome Sequencing Center for Infectious Disease"/>
            <person name="Wu L."/>
            <person name="Ma J."/>
        </authorList>
    </citation>
    <scope>NUCLEOTIDE SEQUENCE [LARGE SCALE GENOMIC DNA]</scope>
    <source>
        <strain evidence="11">JCM 17388</strain>
    </source>
</reference>
<name>A0ABP8AFL6_9ACTN</name>
<dbReference type="RefSeq" id="WP_344915423.1">
    <property type="nucleotide sequence ID" value="NZ_BAABAQ010000001.1"/>
</dbReference>
<evidence type="ECO:0000256" key="2">
    <source>
        <dbReference type="ARBA" id="ARBA00009347"/>
    </source>
</evidence>
<feature type="domain" description="Acyl-CoA dehydrogenase/oxidase N-terminal" evidence="9">
    <location>
        <begin position="53"/>
        <end position="127"/>
    </location>
</feature>
<feature type="domain" description="Acyl-CoA dehydrogenase/oxidase C-terminal" evidence="7">
    <location>
        <begin position="299"/>
        <end position="428"/>
    </location>
</feature>
<dbReference type="InterPro" id="IPR009100">
    <property type="entry name" value="AcylCoA_DH/oxidase_NM_dom_sf"/>
</dbReference>
<dbReference type="InterPro" id="IPR037069">
    <property type="entry name" value="AcylCoA_DH/ox_N_sf"/>
</dbReference>
<dbReference type="Pfam" id="PF02770">
    <property type="entry name" value="Acyl-CoA_dh_M"/>
    <property type="match status" value="1"/>
</dbReference>
<comment type="similarity">
    <text evidence="2 5">Belongs to the acyl-CoA dehydrogenase family.</text>
</comment>
<feature type="compositionally biased region" description="Pro residues" evidence="6">
    <location>
        <begin position="469"/>
        <end position="479"/>
    </location>
</feature>
<protein>
    <submittedName>
        <fullName evidence="10">Acyl-CoA dehydrogenase family protein</fullName>
    </submittedName>
</protein>
<evidence type="ECO:0000256" key="1">
    <source>
        <dbReference type="ARBA" id="ARBA00001974"/>
    </source>
</evidence>
<accession>A0ABP8AFL6</accession>
<feature type="compositionally biased region" description="Low complexity" evidence="6">
    <location>
        <begin position="271"/>
        <end position="281"/>
    </location>
</feature>
<keyword evidence="5" id="KW-0560">Oxidoreductase</keyword>
<organism evidence="10 11">
    <name type="scientific">Streptosporangium oxazolinicum</name>
    <dbReference type="NCBI Taxonomy" id="909287"/>
    <lineage>
        <taxon>Bacteria</taxon>
        <taxon>Bacillati</taxon>
        <taxon>Actinomycetota</taxon>
        <taxon>Actinomycetes</taxon>
        <taxon>Streptosporangiales</taxon>
        <taxon>Streptosporangiaceae</taxon>
        <taxon>Streptosporangium</taxon>
    </lineage>
</organism>
<gene>
    <name evidence="10" type="ORF">GCM10022252_10250</name>
</gene>
<keyword evidence="4 5" id="KW-0274">FAD</keyword>
<dbReference type="SUPFAM" id="SSF47203">
    <property type="entry name" value="Acyl-CoA dehydrogenase C-terminal domain-like"/>
    <property type="match status" value="1"/>
</dbReference>
<dbReference type="Gene3D" id="1.20.140.10">
    <property type="entry name" value="Butyryl-CoA Dehydrogenase, subunit A, domain 3"/>
    <property type="match status" value="1"/>
</dbReference>
<evidence type="ECO:0000313" key="11">
    <source>
        <dbReference type="Proteomes" id="UP001501251"/>
    </source>
</evidence>
<dbReference type="InterPro" id="IPR036250">
    <property type="entry name" value="AcylCo_DH-like_C"/>
</dbReference>
<dbReference type="InterPro" id="IPR006091">
    <property type="entry name" value="Acyl-CoA_Oxase/DH_mid-dom"/>
</dbReference>
<proteinExistence type="inferred from homology"/>
<comment type="caution">
    <text evidence="10">The sequence shown here is derived from an EMBL/GenBank/DDBJ whole genome shotgun (WGS) entry which is preliminary data.</text>
</comment>
<feature type="region of interest" description="Disordered" evidence="6">
    <location>
        <begin position="445"/>
        <end position="490"/>
    </location>
</feature>
<dbReference type="SUPFAM" id="SSF56645">
    <property type="entry name" value="Acyl-CoA dehydrogenase NM domain-like"/>
    <property type="match status" value="1"/>
</dbReference>
<evidence type="ECO:0000259" key="9">
    <source>
        <dbReference type="Pfam" id="PF02771"/>
    </source>
</evidence>
<dbReference type="PANTHER" id="PTHR43884">
    <property type="entry name" value="ACYL-COA DEHYDROGENASE"/>
    <property type="match status" value="1"/>
</dbReference>
<dbReference type="EMBL" id="BAABAQ010000001">
    <property type="protein sequence ID" value="GAA4183201.1"/>
    <property type="molecule type" value="Genomic_DNA"/>
</dbReference>
<dbReference type="InterPro" id="IPR013786">
    <property type="entry name" value="AcylCoA_DH/ox_N"/>
</dbReference>
<evidence type="ECO:0000256" key="4">
    <source>
        <dbReference type="ARBA" id="ARBA00022827"/>
    </source>
</evidence>
<feature type="region of interest" description="Disordered" evidence="6">
    <location>
        <begin position="261"/>
        <end position="281"/>
    </location>
</feature>
<keyword evidence="3 5" id="KW-0285">Flavoprotein</keyword>
<dbReference type="Pfam" id="PF02771">
    <property type="entry name" value="Acyl-CoA_dh_N"/>
    <property type="match status" value="1"/>
</dbReference>
<comment type="cofactor">
    <cofactor evidence="1 5">
        <name>FAD</name>
        <dbReference type="ChEBI" id="CHEBI:57692"/>
    </cofactor>
</comment>
<evidence type="ECO:0000313" key="10">
    <source>
        <dbReference type="EMBL" id="GAA4183201.1"/>
    </source>
</evidence>
<evidence type="ECO:0000259" key="7">
    <source>
        <dbReference type="Pfam" id="PF00441"/>
    </source>
</evidence>
<evidence type="ECO:0000256" key="5">
    <source>
        <dbReference type="RuleBase" id="RU362125"/>
    </source>
</evidence>
<dbReference type="Gene3D" id="1.10.540.10">
    <property type="entry name" value="Acyl-CoA dehydrogenase/oxidase, N-terminal domain"/>
    <property type="match status" value="1"/>
</dbReference>
<dbReference type="InterPro" id="IPR009075">
    <property type="entry name" value="AcylCo_DH/oxidase_C"/>
</dbReference>
<dbReference type="InterPro" id="IPR046373">
    <property type="entry name" value="Acyl-CoA_Oxase/DH_mid-dom_sf"/>
</dbReference>
<sequence>MTSSDTSPPASTSFLQELYLGRVRWDLLRPFPEQDPADRLAGDEAVARLSRLLLDRVDPAAVEADGRLPGGFLGALQDAGLLGLMIDPSLGGLGLSWLNACRVVETAASWSMPVAFALAIHNGFGSGVYLRALPPGPLRDLIAERIAAGVVSGTADAEVAGAGNRGRTTVAVPVEGGDAYLISGEKVFIGNGSVAELVDVSATVVGDDGTEEVRLFFVDTRSPGFEVVGTHEFMGLRGAAFGMLRLDRVRVPAEQLMPEESGGWRMRPESSEGGTVTEETPGEASVDLGELALFGRHLVIAPPALAVARASLLWSRDFVNRRRINDRALGEYEEIRRRVAENAAEVFLVESLLVWCLLGAERADTRPDLTAAKNLMALASWRAVDGTMALLGGEGYETARSKAARGAPPLPVERCFRDARGLRVAGGVEFMLDLWSAEANLRPYYEPGGPPSGGGPEPAANPRPHREPGGPPEGGPEPVAPGGFPPRHHDHLRRLTSQVETLAEHCRVMTGDVPMDELLTRQRSLALVGRIAAELFGLSVVLARSADLAERGNTAALDLADVACAASEHRLDGLWSQLARETGRSGTDPATLGDTWLRGTGLDFLIGGAGTATPSTTGLYDHRSQT</sequence>